<name>A0AAU7F8P4_9NEIS</name>
<keyword evidence="1" id="KW-1133">Transmembrane helix</keyword>
<dbReference type="EMBL" id="CP157355">
    <property type="protein sequence ID" value="XBM00196.1"/>
    <property type="molecule type" value="Genomic_DNA"/>
</dbReference>
<dbReference type="PANTHER" id="PTHR35867:SF1">
    <property type="entry name" value="PROTEIN RSEC"/>
    <property type="match status" value="1"/>
</dbReference>
<keyword evidence="1" id="KW-0812">Transmembrane</keyword>
<evidence type="ECO:0000256" key="1">
    <source>
        <dbReference type="SAM" id="Phobius"/>
    </source>
</evidence>
<proteinExistence type="predicted"/>
<evidence type="ECO:0000313" key="2">
    <source>
        <dbReference type="EMBL" id="XBM00196.1"/>
    </source>
</evidence>
<dbReference type="Pfam" id="PF04246">
    <property type="entry name" value="RseC_MucC"/>
    <property type="match status" value="1"/>
</dbReference>
<dbReference type="InterPro" id="IPR007359">
    <property type="entry name" value="SigmaE_reg_RseC_MucC"/>
</dbReference>
<dbReference type="PANTHER" id="PTHR35867">
    <property type="entry name" value="PROTEIN RSEC"/>
    <property type="match status" value="1"/>
</dbReference>
<reference evidence="2" key="1">
    <citation type="submission" date="2024-05" db="EMBL/GenBank/DDBJ databases">
        <authorList>
            <person name="Yang L."/>
            <person name="Pan L."/>
        </authorList>
    </citation>
    <scope>NUCLEOTIDE SEQUENCE</scope>
    <source>
        <strain evidence="2">FCG-7</strain>
    </source>
</reference>
<dbReference type="KEGG" id="cmav:ABHF33_14235"/>
<dbReference type="InterPro" id="IPR026268">
    <property type="entry name" value="RseC"/>
</dbReference>
<feature type="transmembrane region" description="Helical" evidence="1">
    <location>
        <begin position="79"/>
        <end position="99"/>
    </location>
</feature>
<accession>A0AAU7F8P4</accession>
<dbReference type="RefSeq" id="WP_348944561.1">
    <property type="nucleotide sequence ID" value="NZ_CP157355.1"/>
</dbReference>
<sequence>MIETQAQVIRTEGTYAWIRIRPHSPCGNCDPETGCKSVAITRMFGQAQDSYRVSNPIAAQNNDLVMVAIAEDALLKTALWAYGLPMLLLLLGAGIASYWFQHDELATLLGAGLGLFIGFLVLRHLPASNAAEPTIIAKVQTGQVVKTCELKRTH</sequence>
<dbReference type="PIRSF" id="PIRSF004923">
    <property type="entry name" value="RseC"/>
    <property type="match status" value="1"/>
</dbReference>
<organism evidence="2">
    <name type="scientific">Chitinibacter mangrovi</name>
    <dbReference type="NCBI Taxonomy" id="3153927"/>
    <lineage>
        <taxon>Bacteria</taxon>
        <taxon>Pseudomonadati</taxon>
        <taxon>Pseudomonadota</taxon>
        <taxon>Betaproteobacteria</taxon>
        <taxon>Neisseriales</taxon>
        <taxon>Chitinibacteraceae</taxon>
        <taxon>Chitinibacter</taxon>
    </lineage>
</organism>
<gene>
    <name evidence="2" type="ORF">ABHF33_14235</name>
</gene>
<protein>
    <submittedName>
        <fullName evidence="2">SoxR reducing system RseC family protein</fullName>
    </submittedName>
</protein>
<dbReference type="AlphaFoldDB" id="A0AAU7F8P4"/>
<keyword evidence="1" id="KW-0472">Membrane</keyword>
<feature type="transmembrane region" description="Helical" evidence="1">
    <location>
        <begin position="105"/>
        <end position="122"/>
    </location>
</feature>